<gene>
    <name evidence="1" type="ORF">ACFFIC_17390</name>
</gene>
<dbReference type="RefSeq" id="WP_377052617.1">
    <property type="nucleotide sequence ID" value="NZ_JBHLVZ010000060.1"/>
</dbReference>
<evidence type="ECO:0000313" key="1">
    <source>
        <dbReference type="EMBL" id="MFC0387303.1"/>
    </source>
</evidence>
<proteinExistence type="predicted"/>
<accession>A0ABV6IUK5</accession>
<organism evidence="1 2">
    <name type="scientific">Muricoccus vinaceus</name>
    <dbReference type="NCBI Taxonomy" id="424704"/>
    <lineage>
        <taxon>Bacteria</taxon>
        <taxon>Pseudomonadati</taxon>
        <taxon>Pseudomonadota</taxon>
        <taxon>Alphaproteobacteria</taxon>
        <taxon>Acetobacterales</taxon>
        <taxon>Roseomonadaceae</taxon>
        <taxon>Muricoccus</taxon>
    </lineage>
</organism>
<evidence type="ECO:0000313" key="2">
    <source>
        <dbReference type="Proteomes" id="UP001589789"/>
    </source>
</evidence>
<sequence length="89" mass="9317">MPARIVLPGQAVTPLGIQGVRPMAAEERALAAREAEIDTLLAARSEALPGPEAAALVRAFHCGWQRRQGVIAAAVLHGHRAFAGWLGCA</sequence>
<name>A0ABV6IUK5_9PROT</name>
<dbReference type="Proteomes" id="UP001589789">
    <property type="component" value="Unassembled WGS sequence"/>
</dbReference>
<protein>
    <submittedName>
        <fullName evidence="1">Uncharacterized protein</fullName>
    </submittedName>
</protein>
<comment type="caution">
    <text evidence="1">The sequence shown here is derived from an EMBL/GenBank/DDBJ whole genome shotgun (WGS) entry which is preliminary data.</text>
</comment>
<reference evidence="1 2" key="1">
    <citation type="submission" date="2024-09" db="EMBL/GenBank/DDBJ databases">
        <authorList>
            <person name="Sun Q."/>
            <person name="Mori K."/>
        </authorList>
    </citation>
    <scope>NUCLEOTIDE SEQUENCE [LARGE SCALE GENOMIC DNA]</scope>
    <source>
        <strain evidence="1 2">CCM 7468</strain>
    </source>
</reference>
<dbReference type="EMBL" id="JBHLVZ010000060">
    <property type="protein sequence ID" value="MFC0387303.1"/>
    <property type="molecule type" value="Genomic_DNA"/>
</dbReference>
<keyword evidence="2" id="KW-1185">Reference proteome</keyword>